<dbReference type="Gene3D" id="3.30.300.30">
    <property type="match status" value="1"/>
</dbReference>
<evidence type="ECO:0000256" key="9">
    <source>
        <dbReference type="PIRNR" id="PIRNR004862"/>
    </source>
</evidence>
<dbReference type="InterPro" id="IPR013556">
    <property type="entry name" value="Flag_M-ring_C"/>
</dbReference>
<keyword evidence="14" id="KW-0969">Cilium</keyword>
<feature type="domain" description="Flagellar M-ring C-terminal" evidence="13">
    <location>
        <begin position="243"/>
        <end position="401"/>
    </location>
</feature>
<dbReference type="Pfam" id="PF08345">
    <property type="entry name" value="YscJ_FliF_C"/>
    <property type="match status" value="1"/>
</dbReference>
<reference evidence="15" key="1">
    <citation type="journal article" date="2019" name="Int. J. Syst. Evol. Microbiol.">
        <title>The Global Catalogue of Microorganisms (GCM) 10K type strain sequencing project: providing services to taxonomists for standard genome sequencing and annotation.</title>
        <authorList>
            <consortium name="The Broad Institute Genomics Platform"/>
            <consortium name="The Broad Institute Genome Sequencing Center for Infectious Disease"/>
            <person name="Wu L."/>
            <person name="Ma J."/>
        </authorList>
    </citation>
    <scope>NUCLEOTIDE SEQUENCE [LARGE SCALE GENOMIC DNA]</scope>
    <source>
        <strain evidence="15">TISTR 2562</strain>
    </source>
</reference>
<dbReference type="PANTHER" id="PTHR30046:SF0">
    <property type="entry name" value="FLAGELLAR M-RING PROTEIN"/>
    <property type="match status" value="1"/>
</dbReference>
<keyword evidence="5 11" id="KW-0812">Transmembrane</keyword>
<comment type="similarity">
    <text evidence="3 9">Belongs to the FliF family.</text>
</comment>
<dbReference type="InterPro" id="IPR000067">
    <property type="entry name" value="FlgMring_FliF"/>
</dbReference>
<keyword evidence="8 9" id="KW-0975">Bacterial flagellum</keyword>
<name>A0ABW5U185_9RHOB</name>
<proteinExistence type="inferred from homology"/>
<keyword evidence="14" id="KW-0966">Cell projection</keyword>
<dbReference type="PANTHER" id="PTHR30046">
    <property type="entry name" value="FLAGELLAR M-RING PROTEIN"/>
    <property type="match status" value="1"/>
</dbReference>
<evidence type="ECO:0000256" key="3">
    <source>
        <dbReference type="ARBA" id="ARBA00007971"/>
    </source>
</evidence>
<dbReference type="InterPro" id="IPR006182">
    <property type="entry name" value="FliF_N_dom"/>
</dbReference>
<organism evidence="14 15">
    <name type="scientific">Sulfitobacter aestuarii</name>
    <dbReference type="NCBI Taxonomy" id="2161676"/>
    <lineage>
        <taxon>Bacteria</taxon>
        <taxon>Pseudomonadati</taxon>
        <taxon>Pseudomonadota</taxon>
        <taxon>Alphaproteobacteria</taxon>
        <taxon>Rhodobacterales</taxon>
        <taxon>Roseobacteraceae</taxon>
        <taxon>Sulfitobacter</taxon>
    </lineage>
</organism>
<dbReference type="Proteomes" id="UP001597474">
    <property type="component" value="Unassembled WGS sequence"/>
</dbReference>
<dbReference type="InterPro" id="IPR043427">
    <property type="entry name" value="YscJ/FliF"/>
</dbReference>
<evidence type="ECO:0000259" key="12">
    <source>
        <dbReference type="Pfam" id="PF01514"/>
    </source>
</evidence>
<accession>A0ABW5U185</accession>
<feature type="transmembrane region" description="Helical" evidence="11">
    <location>
        <begin position="426"/>
        <end position="445"/>
    </location>
</feature>
<evidence type="ECO:0000256" key="5">
    <source>
        <dbReference type="ARBA" id="ARBA00022692"/>
    </source>
</evidence>
<evidence type="ECO:0000256" key="10">
    <source>
        <dbReference type="SAM" id="MobiDB-lite"/>
    </source>
</evidence>
<gene>
    <name evidence="14" type="primary">fliF</name>
    <name evidence="14" type="ORF">ACFSUD_08175</name>
</gene>
<evidence type="ECO:0000256" key="7">
    <source>
        <dbReference type="ARBA" id="ARBA00023136"/>
    </source>
</evidence>
<evidence type="ECO:0000256" key="11">
    <source>
        <dbReference type="SAM" id="Phobius"/>
    </source>
</evidence>
<comment type="function">
    <text evidence="9">The M ring may be actively involved in energy transduction.</text>
</comment>
<keyword evidence="7 11" id="KW-0472">Membrane</keyword>
<evidence type="ECO:0000256" key="2">
    <source>
        <dbReference type="ARBA" id="ARBA00004651"/>
    </source>
</evidence>
<comment type="subcellular location">
    <subcellularLocation>
        <location evidence="1 9">Bacterial flagellum basal body</location>
    </subcellularLocation>
    <subcellularLocation>
        <location evidence="2">Cell membrane</location>
        <topology evidence="2">Multi-pass membrane protein</topology>
    </subcellularLocation>
</comment>
<evidence type="ECO:0000313" key="14">
    <source>
        <dbReference type="EMBL" id="MFD2739540.1"/>
    </source>
</evidence>
<dbReference type="PRINTS" id="PR01009">
    <property type="entry name" value="FLGMRINGFLIF"/>
</dbReference>
<evidence type="ECO:0000256" key="4">
    <source>
        <dbReference type="ARBA" id="ARBA00022475"/>
    </source>
</evidence>
<evidence type="ECO:0000256" key="6">
    <source>
        <dbReference type="ARBA" id="ARBA00022989"/>
    </source>
</evidence>
<feature type="compositionally biased region" description="Polar residues" evidence="10">
    <location>
        <begin position="269"/>
        <end position="280"/>
    </location>
</feature>
<dbReference type="Pfam" id="PF01514">
    <property type="entry name" value="YscJ_FliF"/>
    <property type="match status" value="1"/>
</dbReference>
<evidence type="ECO:0000256" key="8">
    <source>
        <dbReference type="ARBA" id="ARBA00023143"/>
    </source>
</evidence>
<feature type="region of interest" description="Disordered" evidence="10">
    <location>
        <begin position="461"/>
        <end position="492"/>
    </location>
</feature>
<evidence type="ECO:0000256" key="1">
    <source>
        <dbReference type="ARBA" id="ARBA00004117"/>
    </source>
</evidence>
<keyword evidence="15" id="KW-1185">Reference proteome</keyword>
<feature type="domain" description="Flagellar M-ring N-terminal" evidence="12">
    <location>
        <begin position="39"/>
        <end position="211"/>
    </location>
</feature>
<dbReference type="NCBIfam" id="TIGR00206">
    <property type="entry name" value="fliF"/>
    <property type="match status" value="1"/>
</dbReference>
<evidence type="ECO:0000313" key="15">
    <source>
        <dbReference type="Proteomes" id="UP001597474"/>
    </source>
</evidence>
<keyword evidence="4" id="KW-1003">Cell membrane</keyword>
<dbReference type="PIRSF" id="PIRSF004862">
    <property type="entry name" value="FliF"/>
    <property type="match status" value="1"/>
</dbReference>
<comment type="caution">
    <text evidence="14">The sequence shown here is derived from an EMBL/GenBank/DDBJ whole genome shotgun (WGS) entry which is preliminary data.</text>
</comment>
<feature type="region of interest" description="Disordered" evidence="10">
    <location>
        <begin position="269"/>
        <end position="323"/>
    </location>
</feature>
<keyword evidence="14" id="KW-0282">Flagellum</keyword>
<feature type="transmembrane region" description="Helical" evidence="11">
    <location>
        <begin position="16"/>
        <end position="39"/>
    </location>
</feature>
<dbReference type="EMBL" id="JBHUMP010000005">
    <property type="protein sequence ID" value="MFD2739540.1"/>
    <property type="molecule type" value="Genomic_DNA"/>
</dbReference>
<dbReference type="RefSeq" id="WP_386373262.1">
    <property type="nucleotide sequence ID" value="NZ_JBHUMP010000005.1"/>
</dbReference>
<sequence>MTDLIQNLKGLGRTRLLVMAAVALGVMTALLVGLSVALAPQYRPLAMDVNAADASRMISELETAGFAPKVSADGTVISLPEADIARARMALASAGLPAEGNTGWEIFDTASGIGMNSFLQRVNRLRALEGELARSIETIDKVEQARVHLVLPERETFSQERPDPSASVVVHARRGQSVTRRQALAIRSLVAAAVPGLAPDRVTILSGTGEAILTEEDAIAGSGIAGARAEIEERLRRNVENILGAHVGAENVRVRVAVDLDTSREVVVQQSYDPDQQVARSTSSSTESSAGTEAGNANVDVANNLPGFDTGGASGSRSDNRDVSSDDVVYEIGNTRSERITEAGGVRRITVAALVNGSWDADGTYVPRSDQDIARLTALVRSAAGIDEDRGDIVTVDNLQFVTGPPRTAEVGGLGLGDMLARNFGSLLRVLGGIVIVALVILLAVRPALRNLAAAPALDKPAANPALSEPPGTAVGAPSGETGELLDPEDPHEDPLADVDYVSIASVSGHVMSRYIEELGQLAHKEPEATMRTIRNWINQKA</sequence>
<evidence type="ECO:0000259" key="13">
    <source>
        <dbReference type="Pfam" id="PF08345"/>
    </source>
</evidence>
<keyword evidence="6 11" id="KW-1133">Transmembrane helix</keyword>
<feature type="compositionally biased region" description="Low complexity" evidence="10">
    <location>
        <begin position="281"/>
        <end position="295"/>
    </location>
</feature>
<dbReference type="InterPro" id="IPR045851">
    <property type="entry name" value="AMP-bd_C_sf"/>
</dbReference>
<protein>
    <recommendedName>
        <fullName evidence="9">Flagellar M-ring protein</fullName>
    </recommendedName>
</protein>